<dbReference type="Proteomes" id="UP001634007">
    <property type="component" value="Unassembled WGS sequence"/>
</dbReference>
<dbReference type="AlphaFoldDB" id="A0ABD3IP78"/>
<feature type="coiled-coil region" evidence="1">
    <location>
        <begin position="225"/>
        <end position="252"/>
    </location>
</feature>
<dbReference type="Pfam" id="PF12937">
    <property type="entry name" value="F-box-like"/>
    <property type="match status" value="1"/>
</dbReference>
<feature type="region of interest" description="Disordered" evidence="2">
    <location>
        <begin position="1"/>
        <end position="34"/>
    </location>
</feature>
<gene>
    <name evidence="4" type="ORF">ACJRO7_007347</name>
</gene>
<proteinExistence type="predicted"/>
<feature type="compositionally biased region" description="Low complexity" evidence="2">
    <location>
        <begin position="1"/>
        <end position="27"/>
    </location>
</feature>
<protein>
    <recommendedName>
        <fullName evidence="3">F-box domain-containing protein</fullName>
    </recommendedName>
</protein>
<name>A0ABD3IP78_EUCGL</name>
<organism evidence="4 5">
    <name type="scientific">Eucalyptus globulus</name>
    <name type="common">Tasmanian blue gum</name>
    <dbReference type="NCBI Taxonomy" id="34317"/>
    <lineage>
        <taxon>Eukaryota</taxon>
        <taxon>Viridiplantae</taxon>
        <taxon>Streptophyta</taxon>
        <taxon>Embryophyta</taxon>
        <taxon>Tracheophyta</taxon>
        <taxon>Spermatophyta</taxon>
        <taxon>Magnoliopsida</taxon>
        <taxon>eudicotyledons</taxon>
        <taxon>Gunneridae</taxon>
        <taxon>Pentapetalae</taxon>
        <taxon>rosids</taxon>
        <taxon>malvids</taxon>
        <taxon>Myrtales</taxon>
        <taxon>Myrtaceae</taxon>
        <taxon>Myrtoideae</taxon>
        <taxon>Eucalypteae</taxon>
        <taxon>Eucalyptus</taxon>
    </lineage>
</organism>
<evidence type="ECO:0000259" key="3">
    <source>
        <dbReference type="Pfam" id="PF12937"/>
    </source>
</evidence>
<dbReference type="Gene3D" id="1.20.1280.50">
    <property type="match status" value="1"/>
</dbReference>
<comment type="caution">
    <text evidence="4">The sequence shown here is derived from an EMBL/GenBank/DDBJ whole genome shotgun (WGS) entry which is preliminary data.</text>
</comment>
<dbReference type="SUPFAM" id="SSF81383">
    <property type="entry name" value="F-box domain"/>
    <property type="match status" value="1"/>
</dbReference>
<evidence type="ECO:0000256" key="1">
    <source>
        <dbReference type="SAM" id="Coils"/>
    </source>
</evidence>
<accession>A0ABD3IP78</accession>
<dbReference type="InterPro" id="IPR036047">
    <property type="entry name" value="F-box-like_dom_sf"/>
</dbReference>
<evidence type="ECO:0000313" key="4">
    <source>
        <dbReference type="EMBL" id="KAL3715601.1"/>
    </source>
</evidence>
<evidence type="ECO:0000256" key="2">
    <source>
        <dbReference type="SAM" id="MobiDB-lite"/>
    </source>
</evidence>
<feature type="domain" description="F-box" evidence="3">
    <location>
        <begin position="41"/>
        <end position="90"/>
    </location>
</feature>
<reference evidence="4 5" key="1">
    <citation type="submission" date="2024-11" db="EMBL/GenBank/DDBJ databases">
        <title>Chromosome-level genome assembly of Eucalyptus globulus Labill. provides insights into its genome evolution.</title>
        <authorList>
            <person name="Li X."/>
        </authorList>
    </citation>
    <scope>NUCLEOTIDE SEQUENCE [LARGE SCALE GENOMIC DNA]</scope>
    <source>
        <strain evidence="4">CL2024</strain>
        <tissue evidence="4">Fresh tender leaves</tissue>
    </source>
</reference>
<dbReference type="EMBL" id="JBJKBG010000011">
    <property type="protein sequence ID" value="KAL3715600.1"/>
    <property type="molecule type" value="Genomic_DNA"/>
</dbReference>
<sequence length="290" mass="32586">MDSAQSPSSKPKSFSSSSSLPSSSSSSGRRPRLPEGKMAAFLPDELWRHVLAIGVKSPAKSLSYKELCCVSIACRRLRRLSGEDSLWSHLLSSDFPPPTSQSSSSSSSSSSSCKALYRIRFERDKEKKRLAHRRAVMRKESQIAEHLRRIRDIEASLARESDKLKASASELSNLHKVRQASVALKVWQPEVVRGKQKQMVSQCAVPVESRISAVDMEFRLCKQQIAILRKSYEEERRRLDAAKRELESIEYHPLRRCERTGSNLGGSSSRRKEIKRPIDVEGCGKLAKTS</sequence>
<dbReference type="EMBL" id="JBJKBG010000011">
    <property type="protein sequence ID" value="KAL3715601.1"/>
    <property type="molecule type" value="Genomic_DNA"/>
</dbReference>
<keyword evidence="5" id="KW-1185">Reference proteome</keyword>
<evidence type="ECO:0000313" key="5">
    <source>
        <dbReference type="Proteomes" id="UP001634007"/>
    </source>
</evidence>
<keyword evidence="1" id="KW-0175">Coiled coil</keyword>
<dbReference type="InterPro" id="IPR001810">
    <property type="entry name" value="F-box_dom"/>
</dbReference>
<feature type="region of interest" description="Disordered" evidence="2">
    <location>
        <begin position="258"/>
        <end position="290"/>
    </location>
</feature>